<protein>
    <submittedName>
        <fullName evidence="1">Uncharacterized protein</fullName>
    </submittedName>
</protein>
<proteinExistence type="predicted"/>
<name>A0ACB0K127_TRIPR</name>
<dbReference type="Proteomes" id="UP001177021">
    <property type="component" value="Unassembled WGS sequence"/>
</dbReference>
<sequence>MSLTIVEEVACIYYLSFFNQTQQLTNQLSALALQFSTDLSVIFIKHSLWKNSVKIGRESKQNNAKK</sequence>
<reference evidence="1" key="1">
    <citation type="submission" date="2023-10" db="EMBL/GenBank/DDBJ databases">
        <authorList>
            <person name="Rodriguez Cubillos JULIANA M."/>
            <person name="De Vega J."/>
        </authorList>
    </citation>
    <scope>NUCLEOTIDE SEQUENCE</scope>
</reference>
<evidence type="ECO:0000313" key="2">
    <source>
        <dbReference type="Proteomes" id="UP001177021"/>
    </source>
</evidence>
<comment type="caution">
    <text evidence="1">The sequence shown here is derived from an EMBL/GenBank/DDBJ whole genome shotgun (WGS) entry which is preliminary data.</text>
</comment>
<organism evidence="1 2">
    <name type="scientific">Trifolium pratense</name>
    <name type="common">Red clover</name>
    <dbReference type="NCBI Taxonomy" id="57577"/>
    <lineage>
        <taxon>Eukaryota</taxon>
        <taxon>Viridiplantae</taxon>
        <taxon>Streptophyta</taxon>
        <taxon>Embryophyta</taxon>
        <taxon>Tracheophyta</taxon>
        <taxon>Spermatophyta</taxon>
        <taxon>Magnoliopsida</taxon>
        <taxon>eudicotyledons</taxon>
        <taxon>Gunneridae</taxon>
        <taxon>Pentapetalae</taxon>
        <taxon>rosids</taxon>
        <taxon>fabids</taxon>
        <taxon>Fabales</taxon>
        <taxon>Fabaceae</taxon>
        <taxon>Papilionoideae</taxon>
        <taxon>50 kb inversion clade</taxon>
        <taxon>NPAAA clade</taxon>
        <taxon>Hologalegina</taxon>
        <taxon>IRL clade</taxon>
        <taxon>Trifolieae</taxon>
        <taxon>Trifolium</taxon>
    </lineage>
</organism>
<accession>A0ACB0K127</accession>
<gene>
    <name evidence="1" type="ORF">MILVUS5_LOCUS17557</name>
</gene>
<evidence type="ECO:0000313" key="1">
    <source>
        <dbReference type="EMBL" id="CAJ2649458.1"/>
    </source>
</evidence>
<dbReference type="EMBL" id="CASHSV030000109">
    <property type="protein sequence ID" value="CAJ2649458.1"/>
    <property type="molecule type" value="Genomic_DNA"/>
</dbReference>
<keyword evidence="2" id="KW-1185">Reference proteome</keyword>